<comment type="caution">
    <text evidence="2">The sequence shown here is derived from an EMBL/GenBank/DDBJ whole genome shotgun (WGS) entry which is preliminary data.</text>
</comment>
<gene>
    <name evidence="2" type="ORF">LCGC14_2174900</name>
</gene>
<proteinExistence type="predicted"/>
<keyword evidence="1" id="KW-0472">Membrane</keyword>
<feature type="transmembrane region" description="Helical" evidence="1">
    <location>
        <begin position="56"/>
        <end position="75"/>
    </location>
</feature>
<keyword evidence="1" id="KW-0812">Transmembrane</keyword>
<keyword evidence="1" id="KW-1133">Transmembrane helix</keyword>
<reference evidence="2" key="1">
    <citation type="journal article" date="2015" name="Nature">
        <title>Complex archaea that bridge the gap between prokaryotes and eukaryotes.</title>
        <authorList>
            <person name="Spang A."/>
            <person name="Saw J.H."/>
            <person name="Jorgensen S.L."/>
            <person name="Zaremba-Niedzwiedzka K."/>
            <person name="Martijn J."/>
            <person name="Lind A.E."/>
            <person name="van Eijk R."/>
            <person name="Schleper C."/>
            <person name="Guy L."/>
            <person name="Ettema T.J."/>
        </authorList>
    </citation>
    <scope>NUCLEOTIDE SEQUENCE</scope>
</reference>
<name>A0A0F9GJT3_9ZZZZ</name>
<organism evidence="2">
    <name type="scientific">marine sediment metagenome</name>
    <dbReference type="NCBI Taxonomy" id="412755"/>
    <lineage>
        <taxon>unclassified sequences</taxon>
        <taxon>metagenomes</taxon>
        <taxon>ecological metagenomes</taxon>
    </lineage>
</organism>
<dbReference type="AlphaFoldDB" id="A0A0F9GJT3"/>
<sequence>MNEISPLLGAIITANNYLHDVATGLLLVSFGAIWYVSRSFGEGSDPGTSRLYLSLYSRMTGIARISLAWIIIGGIPRTIYYTRLEWAPAAGEAQVVALVIKHVLVFAMVGAGIYYWRLFKKQATRVRQETAR</sequence>
<feature type="transmembrane region" description="Helical" evidence="1">
    <location>
        <begin position="17"/>
        <end position="36"/>
    </location>
</feature>
<evidence type="ECO:0000256" key="1">
    <source>
        <dbReference type="SAM" id="Phobius"/>
    </source>
</evidence>
<protein>
    <submittedName>
        <fullName evidence="2">Uncharacterized protein</fullName>
    </submittedName>
</protein>
<evidence type="ECO:0000313" key="2">
    <source>
        <dbReference type="EMBL" id="KKL63457.1"/>
    </source>
</evidence>
<feature type="transmembrane region" description="Helical" evidence="1">
    <location>
        <begin position="95"/>
        <end position="116"/>
    </location>
</feature>
<accession>A0A0F9GJT3</accession>
<dbReference type="EMBL" id="LAZR01028162">
    <property type="protein sequence ID" value="KKL63457.1"/>
    <property type="molecule type" value="Genomic_DNA"/>
</dbReference>